<name>A0A9X2YI84_9MYCO</name>
<evidence type="ECO:0000256" key="3">
    <source>
        <dbReference type="ARBA" id="ARBA00023002"/>
    </source>
</evidence>
<protein>
    <submittedName>
        <fullName evidence="6">LLM class F420-dependent oxidoreductase</fullName>
    </submittedName>
</protein>
<keyword evidence="4" id="KW-0503">Monooxygenase</keyword>
<dbReference type="AlphaFoldDB" id="A0A9X2YI84"/>
<dbReference type="NCBIfam" id="TIGR03621">
    <property type="entry name" value="F420_MSMEG_2516"/>
    <property type="match status" value="1"/>
</dbReference>
<dbReference type="GO" id="GO:0046306">
    <property type="term" value="P:alkanesulfonate catabolic process"/>
    <property type="evidence" value="ECO:0007669"/>
    <property type="project" value="TreeGrafter"/>
</dbReference>
<evidence type="ECO:0000256" key="2">
    <source>
        <dbReference type="ARBA" id="ARBA00022643"/>
    </source>
</evidence>
<dbReference type="SUPFAM" id="SSF51679">
    <property type="entry name" value="Bacterial luciferase-like"/>
    <property type="match status" value="1"/>
</dbReference>
<dbReference type="Pfam" id="PF00296">
    <property type="entry name" value="Bac_luciferase"/>
    <property type="match status" value="1"/>
</dbReference>
<dbReference type="InterPro" id="IPR036661">
    <property type="entry name" value="Luciferase-like_sf"/>
</dbReference>
<keyword evidence="2" id="KW-0288">FMN</keyword>
<dbReference type="InterPro" id="IPR019923">
    <property type="entry name" value="Lucif-like_OxRdtase_MSMEG_2516"/>
</dbReference>
<dbReference type="InterPro" id="IPR050172">
    <property type="entry name" value="SsuD_RutA_monooxygenase"/>
</dbReference>
<feature type="domain" description="Luciferase-like" evidence="5">
    <location>
        <begin position="8"/>
        <end position="194"/>
    </location>
</feature>
<gene>
    <name evidence="6" type="ORF">H7I41_01430</name>
</gene>
<keyword evidence="3" id="KW-0560">Oxidoreductase</keyword>
<dbReference type="Proteomes" id="UP001140293">
    <property type="component" value="Unassembled WGS sequence"/>
</dbReference>
<keyword evidence="1" id="KW-0285">Flavoprotein</keyword>
<dbReference type="PANTHER" id="PTHR42847">
    <property type="entry name" value="ALKANESULFONATE MONOOXYGENASE"/>
    <property type="match status" value="1"/>
</dbReference>
<evidence type="ECO:0000313" key="7">
    <source>
        <dbReference type="Proteomes" id="UP001140293"/>
    </source>
</evidence>
<dbReference type="Gene3D" id="3.20.20.30">
    <property type="entry name" value="Luciferase-like domain"/>
    <property type="match status" value="1"/>
</dbReference>
<reference evidence="6" key="2">
    <citation type="journal article" date="2022" name="BMC Genomics">
        <title>Comparative genome analysis of mycobacteria focusing on tRNA and non-coding RNA.</title>
        <authorList>
            <person name="Behra P.R.K."/>
            <person name="Pettersson B.M.F."/>
            <person name="Ramesh M."/>
            <person name="Das S."/>
            <person name="Dasgupta S."/>
            <person name="Kirsebom L.A."/>
        </authorList>
    </citation>
    <scope>NUCLEOTIDE SEQUENCE</scope>
    <source>
        <strain evidence="6">DSM 44615</strain>
    </source>
</reference>
<evidence type="ECO:0000256" key="4">
    <source>
        <dbReference type="ARBA" id="ARBA00023033"/>
    </source>
</evidence>
<dbReference type="RefSeq" id="WP_264010766.1">
    <property type="nucleotide sequence ID" value="NZ_JACKSJ010000016.1"/>
</dbReference>
<reference evidence="6" key="1">
    <citation type="submission" date="2020-07" db="EMBL/GenBank/DDBJ databases">
        <authorList>
            <person name="Pettersson B.M.F."/>
            <person name="Behra P.R.K."/>
            <person name="Ramesh M."/>
            <person name="Das S."/>
            <person name="Dasgupta S."/>
            <person name="Kirsebom L.A."/>
        </authorList>
    </citation>
    <scope>NUCLEOTIDE SEQUENCE</scope>
    <source>
        <strain evidence="6">DSM 44615</strain>
    </source>
</reference>
<dbReference type="GO" id="GO:0008726">
    <property type="term" value="F:alkanesulfonate monooxygenase activity"/>
    <property type="evidence" value="ECO:0007669"/>
    <property type="project" value="TreeGrafter"/>
</dbReference>
<organism evidence="6 7">
    <name type="scientific">[Mycobacterium] manitobense</name>
    <dbReference type="NCBI Taxonomy" id="190147"/>
    <lineage>
        <taxon>Bacteria</taxon>
        <taxon>Bacillati</taxon>
        <taxon>Actinomycetota</taxon>
        <taxon>Actinomycetes</taxon>
        <taxon>Mycobacteriales</taxon>
        <taxon>Mycobacteriaceae</taxon>
        <taxon>Mycolicibacterium</taxon>
    </lineage>
</organism>
<accession>A0A9X2YI84</accession>
<dbReference type="InterPro" id="IPR011251">
    <property type="entry name" value="Luciferase-like_dom"/>
</dbReference>
<dbReference type="EMBL" id="JACKSJ010000016">
    <property type="protein sequence ID" value="MCV7168575.1"/>
    <property type="molecule type" value="Genomic_DNA"/>
</dbReference>
<proteinExistence type="predicted"/>
<evidence type="ECO:0000259" key="5">
    <source>
        <dbReference type="Pfam" id="PF00296"/>
    </source>
</evidence>
<keyword evidence="7" id="KW-1185">Reference proteome</keyword>
<dbReference type="PANTHER" id="PTHR42847:SF4">
    <property type="entry name" value="ALKANESULFONATE MONOOXYGENASE-RELATED"/>
    <property type="match status" value="1"/>
</dbReference>
<comment type="caution">
    <text evidence="6">The sequence shown here is derived from an EMBL/GenBank/DDBJ whole genome shotgun (WGS) entry which is preliminary data.</text>
</comment>
<sequence>MPRDLRFGLGLHAARSLTKVQDTARRAEELGFDVLHVPDHLGAPAPFPALMAAAAATRTLRLGTFVLNAGFYRPALLARDVAALHDLSGGRFEAGLGTGYVREEFEAAELPYPSAGERVDHLAHVTGYLREHLPSVPILIAGNGDRVLTLAARRADIIGLTGGDRPASGDEDPLAERIAFVRAAAGDRFAELELNLAVTAMPVDGSGMPDLSIPRHFLPGLTDEQLLRHPGTLAGSTRDMADRIRGYRDDYGVSYIIVQAPHADAFAKVIAELR</sequence>
<evidence type="ECO:0000256" key="1">
    <source>
        <dbReference type="ARBA" id="ARBA00022630"/>
    </source>
</evidence>
<evidence type="ECO:0000313" key="6">
    <source>
        <dbReference type="EMBL" id="MCV7168575.1"/>
    </source>
</evidence>